<comment type="catalytic activity">
    <reaction evidence="4">
        <text>(6S)-5-formyl-5,6,7,8-tetrahydrofolate + ATP = (6R)-5,10-methenyltetrahydrofolate + ADP + phosphate</text>
        <dbReference type="Rhea" id="RHEA:10488"/>
        <dbReference type="ChEBI" id="CHEBI:30616"/>
        <dbReference type="ChEBI" id="CHEBI:43474"/>
        <dbReference type="ChEBI" id="CHEBI:57455"/>
        <dbReference type="ChEBI" id="CHEBI:57457"/>
        <dbReference type="ChEBI" id="CHEBI:456216"/>
        <dbReference type="EC" id="6.3.3.2"/>
    </reaction>
</comment>
<proteinExistence type="inferred from homology"/>
<evidence type="ECO:0000256" key="2">
    <source>
        <dbReference type="ARBA" id="ARBA00022741"/>
    </source>
</evidence>
<comment type="caution">
    <text evidence="5">The sequence shown here is derived from an EMBL/GenBank/DDBJ whole genome shotgun (WGS) entry which is preliminary data.</text>
</comment>
<dbReference type="Pfam" id="PF01812">
    <property type="entry name" value="5-FTHF_cyc-lig"/>
    <property type="match status" value="1"/>
</dbReference>
<keyword evidence="6" id="KW-1185">Reference proteome</keyword>
<dbReference type="RefSeq" id="WP_053029502.1">
    <property type="nucleotide sequence ID" value="NZ_CUEE01000003.1"/>
</dbReference>
<dbReference type="InterPro" id="IPR037171">
    <property type="entry name" value="NagB/RpiA_transferase-like"/>
</dbReference>
<keyword evidence="3 4" id="KW-0067">ATP-binding</keyword>
<dbReference type="Gene3D" id="3.40.50.10420">
    <property type="entry name" value="NagB/RpiA/CoA transferase-like"/>
    <property type="match status" value="1"/>
</dbReference>
<evidence type="ECO:0000256" key="1">
    <source>
        <dbReference type="ARBA" id="ARBA00010638"/>
    </source>
</evidence>
<dbReference type="InterPro" id="IPR024185">
    <property type="entry name" value="FTHF_cligase-like_sf"/>
</dbReference>
<evidence type="ECO:0000313" key="5">
    <source>
        <dbReference type="EMBL" id="NUI82347.1"/>
    </source>
</evidence>
<dbReference type="InterPro" id="IPR002698">
    <property type="entry name" value="FTHF_cligase"/>
</dbReference>
<dbReference type="PANTHER" id="PTHR23407">
    <property type="entry name" value="ATPASE INHIBITOR/5-FORMYLTETRAHYDROFOLATE CYCLO-LIGASE"/>
    <property type="match status" value="1"/>
</dbReference>
<keyword evidence="5" id="KW-0436">Ligase</keyword>
<protein>
    <recommendedName>
        <fullName evidence="4">5-formyltetrahydrofolate cyclo-ligase</fullName>
        <ecNumber evidence="4">6.3.3.2</ecNumber>
    </recommendedName>
</protein>
<sequence length="178" mass="20679">MSKKEIRKDILSRMKQLNKEHKQHADTWLKNQLINSQVYKNANRIGIVLSMPHEVDTYPIIESMLAENKHVFVPDTNYKLKEMKFKEILSFNSLEKDEKGLLYVNEDTEITDNLDLIVVPGVAFRNDGYRIGYGGGYYDRFLSQSEASTVSLLYDLQLSQFDIESHDQPVDELIIFNT</sequence>
<evidence type="ECO:0000256" key="4">
    <source>
        <dbReference type="RuleBase" id="RU361279"/>
    </source>
</evidence>
<accession>A0ABX2LKP2</accession>
<evidence type="ECO:0000313" key="6">
    <source>
        <dbReference type="Proteomes" id="UP000610527"/>
    </source>
</evidence>
<keyword evidence="2 4" id="KW-0547">Nucleotide-binding</keyword>
<keyword evidence="4" id="KW-0479">Metal-binding</keyword>
<dbReference type="PANTHER" id="PTHR23407:SF1">
    <property type="entry name" value="5-FORMYLTETRAHYDROFOLATE CYCLO-LIGASE"/>
    <property type="match status" value="1"/>
</dbReference>
<evidence type="ECO:0000256" key="3">
    <source>
        <dbReference type="ARBA" id="ARBA00022840"/>
    </source>
</evidence>
<gene>
    <name evidence="5" type="ORF">HUN84_06195</name>
</gene>
<dbReference type="GeneID" id="74185928"/>
<comment type="cofactor">
    <cofactor evidence="4">
        <name>Mg(2+)</name>
        <dbReference type="ChEBI" id="CHEBI:18420"/>
    </cofactor>
</comment>
<dbReference type="GO" id="GO:0030272">
    <property type="term" value="F:5-formyltetrahydrofolate cyclo-ligase activity"/>
    <property type="evidence" value="ECO:0007669"/>
    <property type="project" value="UniProtKB-EC"/>
</dbReference>
<keyword evidence="4" id="KW-0460">Magnesium</keyword>
<dbReference type="Proteomes" id="UP000610527">
    <property type="component" value="Unassembled WGS sequence"/>
</dbReference>
<organism evidence="5 6">
    <name type="scientific">Staphylococcus borealis</name>
    <dbReference type="NCBI Taxonomy" id="2742203"/>
    <lineage>
        <taxon>Bacteria</taxon>
        <taxon>Bacillati</taxon>
        <taxon>Bacillota</taxon>
        <taxon>Bacilli</taxon>
        <taxon>Bacillales</taxon>
        <taxon>Staphylococcaceae</taxon>
        <taxon>Staphylococcus</taxon>
    </lineage>
</organism>
<dbReference type="SUPFAM" id="SSF100950">
    <property type="entry name" value="NagB/RpiA/CoA transferase-like"/>
    <property type="match status" value="1"/>
</dbReference>
<dbReference type="NCBIfam" id="TIGR02727">
    <property type="entry name" value="MTHFS_bact"/>
    <property type="match status" value="1"/>
</dbReference>
<comment type="similarity">
    <text evidence="1 4">Belongs to the 5-formyltetrahydrofolate cyclo-ligase family.</text>
</comment>
<dbReference type="PIRSF" id="PIRSF006806">
    <property type="entry name" value="FTHF_cligase"/>
    <property type="match status" value="1"/>
</dbReference>
<name>A0ABX2LKP2_9STAP</name>
<dbReference type="EC" id="6.3.3.2" evidence="4"/>
<dbReference type="EMBL" id="JABVEG010000003">
    <property type="protein sequence ID" value="NUI82347.1"/>
    <property type="molecule type" value="Genomic_DNA"/>
</dbReference>
<reference evidence="5 6" key="1">
    <citation type="submission" date="2020-06" db="EMBL/GenBank/DDBJ databases">
        <title>Staphylococcus borealis sp. nov. -A novel member of the Staphylococcaceae family isolated from skin and blood in humans.</title>
        <authorList>
            <person name="Pain M."/>
            <person name="Wolden R."/>
            <person name="Jaen-Luchoro D."/>
            <person name="Salva-Serra F."/>
            <person name="Iglesias B.P."/>
            <person name="Karlsson R."/>
            <person name="Klingenberg C."/>
            <person name="Cavanagh J.P."/>
        </authorList>
    </citation>
    <scope>NUCLEOTIDE SEQUENCE [LARGE SCALE GENOMIC DNA]</scope>
    <source>
        <strain evidence="5 6">58-22</strain>
    </source>
</reference>